<keyword evidence="2" id="KW-0328">Glycosyltransferase</keyword>
<dbReference type="InterPro" id="IPR001173">
    <property type="entry name" value="Glyco_trans_2-like"/>
</dbReference>
<reference evidence="3" key="1">
    <citation type="submission" date="2023-07" db="EMBL/GenBank/DDBJ databases">
        <title>Structural and functional analysis of rice phyllospheric bacteria for their antimicrobial properties and defense elicitation against blast disease.</title>
        <authorList>
            <person name="Sahu K.P."/>
            <person name="Asharani P."/>
            <person name="Kumar M."/>
            <person name="Reddy B."/>
            <person name="Kumar A."/>
        </authorList>
    </citation>
    <scope>NUCLEOTIDE SEQUENCE [LARGE SCALE GENOMIC DNA]</scope>
    <source>
        <strain evidence="3">OsEp_Plm_30P10</strain>
    </source>
</reference>
<organism evidence="2 3">
    <name type="scientific">Pantoea eucrina</name>
    <dbReference type="NCBI Taxonomy" id="472693"/>
    <lineage>
        <taxon>Bacteria</taxon>
        <taxon>Pseudomonadati</taxon>
        <taxon>Pseudomonadota</taxon>
        <taxon>Gammaproteobacteria</taxon>
        <taxon>Enterobacterales</taxon>
        <taxon>Erwiniaceae</taxon>
        <taxon>Pantoea</taxon>
    </lineage>
</organism>
<dbReference type="Proteomes" id="UP001288620">
    <property type="component" value="Unassembled WGS sequence"/>
</dbReference>
<evidence type="ECO:0000313" key="2">
    <source>
        <dbReference type="EMBL" id="MDZ7278095.1"/>
    </source>
</evidence>
<evidence type="ECO:0000313" key="3">
    <source>
        <dbReference type="Proteomes" id="UP001288620"/>
    </source>
</evidence>
<dbReference type="Gene3D" id="3.40.50.2000">
    <property type="entry name" value="Glycogen Phosphorylase B"/>
    <property type="match status" value="1"/>
</dbReference>
<dbReference type="PANTHER" id="PTHR43179">
    <property type="entry name" value="RHAMNOSYLTRANSFERASE WBBL"/>
    <property type="match status" value="1"/>
</dbReference>
<dbReference type="Gene3D" id="3.90.550.10">
    <property type="entry name" value="Spore Coat Polysaccharide Biosynthesis Protein SpsA, Chain A"/>
    <property type="match status" value="1"/>
</dbReference>
<keyword evidence="3" id="KW-1185">Reference proteome</keyword>
<sequence length="1210" mass="135895">MKKLLIAIDKLNRFNEVETTCLDIINYFHRLGWQVDLVTRQIEGHFLQRINQLKEQGRFTTHFEDDHPLEKAYQLIWICQGYMSQSLIRALQQQEITGVCLFQHYHKYADQDLPYGADVENRLAWRALAVSDSARAKLVNRGIEEGKLELFPLTVSDEFAEQGAVKADALRRILLIAEEENEDVLKLRETLARDNITLDCLGYENTVDQHTPALFAEYQVVMGQFRPIPQALALGIPAFTTDLTYNGGYVAENNLDANLQRHFLANGDVTVDNVDTLAEEIIRDFSAAQHWAQAFSATAVEKWSLTARLDALVQQLPAPAPLSITEKQAAALTLHRKVVGDEAEKSRVLEKWLQKRVPSATRIEILKSFAQQNPEQSDIAALIVDNGDADAVEKTLNSLQQQYWLASSVQAVPADGLAAALEACTSSAVLVMEAGVLLFPHATLSFIEHRLREPSKAVWYSDALYGKSSEELSAILKPDFSVDMLRSQPYLGNQVVIDVARGRDAGGFDGHYKKLAVQDLIWRLVETMGAQSVGHISEVVMHIPYSFKHWLTDEAVLAEHPQLTQAHVTRCGLQATIEPGMQTGLHRVRYHHQQMPKVSIIIPTRDRQSLLRRCLESLLEKTRWPDYEVVIVDNGSVQPDACDYLDQLVALNLPQIKVLRWPQPFNFSALNNFAAAHASGDVLLFLNNDVEIVAADWIDAMVEQVLRPEVGVVGARLEFEDGRIQHAGIVAGVGLGVSSIYEGIAGGTLGYLHRLQSVNNVTAVSAACMMVRNETFQELGGFDDETFPHYFGDVDMGLKARAAGFINVWTPYARVVHMGGATRVLGEKINVVAAPSDEHYGLLRKKWGAELRDDPNYNRNLAKVGSNFQLGIRQADIQQPLPGRPLPVIMACNKNFTGCGNYRVIMPFKALEQNVVLEGGLHHGIPSAMEVASAQPDVLLLELVMDAEIKQRVQQYREVSNAKIIFEYDDYFLNLPMKNRFRKVVPKDMPSLLRRGIEQADWLVVSTEPLAEAYAPFHSDIRVAKNRLDVALWENLQCQRMQGKKPRVGWAGGSSHTGDLEILLPFIKELENDVDWVFMGMKPKGVRCEYHIGVPFDYYPEKLSTLNLDLALVPLENNYFNECKSNLRLLELGALGVPVICTDIEPYRCGLPVTQVANRYKDWMKAIHAHLADWQNGQLAARGDRLRQAVHAEWMLRDEGLTDWRKAWLP</sequence>
<dbReference type="InterPro" id="IPR029044">
    <property type="entry name" value="Nucleotide-diphossugar_trans"/>
</dbReference>
<name>A0ABU5LEK5_9GAMM</name>
<feature type="domain" description="Glycosyltransferase 2-like" evidence="1">
    <location>
        <begin position="599"/>
        <end position="722"/>
    </location>
</feature>
<dbReference type="EMBL" id="JAOBTT010000001">
    <property type="protein sequence ID" value="MDZ7278095.1"/>
    <property type="molecule type" value="Genomic_DNA"/>
</dbReference>
<dbReference type="EC" id="2.4.-.-" evidence="2"/>
<dbReference type="SUPFAM" id="SSF53756">
    <property type="entry name" value="UDP-Glycosyltransferase/glycogen phosphorylase"/>
    <property type="match status" value="1"/>
</dbReference>
<dbReference type="RefSeq" id="WP_322542112.1">
    <property type="nucleotide sequence ID" value="NZ_JAOBTT010000001.1"/>
</dbReference>
<evidence type="ECO:0000259" key="1">
    <source>
        <dbReference type="Pfam" id="PF00535"/>
    </source>
</evidence>
<keyword evidence="2" id="KW-0808">Transferase</keyword>
<dbReference type="GO" id="GO:0016757">
    <property type="term" value="F:glycosyltransferase activity"/>
    <property type="evidence" value="ECO:0007669"/>
    <property type="project" value="UniProtKB-KW"/>
</dbReference>
<proteinExistence type="predicted"/>
<protein>
    <submittedName>
        <fullName evidence="2">Glycosyltransferase</fullName>
        <ecNumber evidence="2">2.4.-.-</ecNumber>
    </submittedName>
</protein>
<accession>A0ABU5LEK5</accession>
<gene>
    <name evidence="2" type="ORF">N4G40_07380</name>
</gene>
<dbReference type="Pfam" id="PF00535">
    <property type="entry name" value="Glycos_transf_2"/>
    <property type="match status" value="1"/>
</dbReference>
<dbReference type="SUPFAM" id="SSF53448">
    <property type="entry name" value="Nucleotide-diphospho-sugar transferases"/>
    <property type="match status" value="2"/>
</dbReference>
<comment type="caution">
    <text evidence="2">The sequence shown here is derived from an EMBL/GenBank/DDBJ whole genome shotgun (WGS) entry which is preliminary data.</text>
</comment>
<dbReference type="CDD" id="cd04186">
    <property type="entry name" value="GT_2_like_c"/>
    <property type="match status" value="1"/>
</dbReference>
<dbReference type="PANTHER" id="PTHR43179:SF7">
    <property type="entry name" value="RHAMNOSYLTRANSFERASE WBBL"/>
    <property type="match status" value="1"/>
</dbReference>